<organism evidence="2 3">
    <name type="scientific">Corynebacterium camporealensis</name>
    <dbReference type="NCBI Taxonomy" id="161896"/>
    <lineage>
        <taxon>Bacteria</taxon>
        <taxon>Bacillati</taxon>
        <taxon>Actinomycetota</taxon>
        <taxon>Actinomycetes</taxon>
        <taxon>Mycobacteriales</taxon>
        <taxon>Corynebacteriaceae</taxon>
        <taxon>Corynebacterium</taxon>
    </lineage>
</organism>
<feature type="domain" description="EccD-like transmembrane" evidence="1">
    <location>
        <begin position="118"/>
        <end position="464"/>
    </location>
</feature>
<accession>A0A0F6TAM9</accession>
<dbReference type="STRING" id="161896.UL81_02025"/>
<evidence type="ECO:0000313" key="3">
    <source>
        <dbReference type="Proteomes" id="UP000033566"/>
    </source>
</evidence>
<dbReference type="EMBL" id="CP011311">
    <property type="protein sequence ID" value="AKE38386.1"/>
    <property type="molecule type" value="Genomic_DNA"/>
</dbReference>
<evidence type="ECO:0000313" key="2">
    <source>
        <dbReference type="EMBL" id="AKE38386.1"/>
    </source>
</evidence>
<keyword evidence="3" id="KW-1185">Reference proteome</keyword>
<dbReference type="Proteomes" id="UP000033566">
    <property type="component" value="Chromosome"/>
</dbReference>
<dbReference type="InterPro" id="IPR044049">
    <property type="entry name" value="EccD_transm"/>
</dbReference>
<dbReference type="HOGENOM" id="CLU_048084_0_0_11"/>
<dbReference type="OrthoDB" id="4426863at2"/>
<dbReference type="RefSeq" id="WP_035106596.1">
    <property type="nucleotide sequence ID" value="NZ_CP011311.1"/>
</dbReference>
<dbReference type="InterPro" id="IPR006707">
    <property type="entry name" value="T7SS_EccD"/>
</dbReference>
<evidence type="ECO:0000259" key="1">
    <source>
        <dbReference type="Pfam" id="PF19053"/>
    </source>
</evidence>
<dbReference type="KEGG" id="ccj:UL81_02025"/>
<dbReference type="PATRIC" id="fig|161896.4.peg.397"/>
<gene>
    <name evidence="2" type="ORF">UL81_02025</name>
</gene>
<proteinExistence type="predicted"/>
<dbReference type="AlphaFoldDB" id="A0A0F6TAM9"/>
<name>A0A0F6TAM9_9CORY</name>
<dbReference type="Pfam" id="PF19053">
    <property type="entry name" value="EccD"/>
    <property type="match status" value="1"/>
</dbReference>
<sequence>MTAAFATHSIRLTFRFHVGDYYKEADLALPATSSIGELLGEVMDLLSVPSLTKTWKVTTVGGRAIDMTTPLHQTGLQEASILILRPEEPTPAPVIRDAAEALAHDAAEAHLGQLPTWWSIAGMAGLIVLACAFLPPVGAVAAATFACLLLALWRSHAAYTCLFLLGCTVSGWLAVGPTLDDVPLATAASISCLVTGTVALHLTQRSTPRITATALTLVALTIPAALGFFLPGPGTQDSPGIAAAALTLATLVILLATAPGLSTRLAGLKVPQLPTAGQDLAVSDSTQPDVDDRARRAGCIYDGICLGMAAVGSAAVFLLALTGTADPGSPLATLVGTAHAGTGFAFALIVALTGAVILHAGRQGRAYASIALMCLAMACCLALCLLAALTWSSTSDPGFGTWAMALIAFAILAAIISLPLWARFIPQWEPTTIVWCERLEALAIAACLPLSAHLAGIFLLIRGLG</sequence>
<dbReference type="NCBIfam" id="TIGR03920">
    <property type="entry name" value="T7SS_EccD"/>
    <property type="match status" value="1"/>
</dbReference>
<reference evidence="2 3" key="1">
    <citation type="journal article" date="2015" name="Genome Announc.">
        <title>Complete Genome Sequence of Corynebacterium camporealensis DSM 44610, Isolated from the Milk of a Manchega Sheep with Subclinical Mastitis.</title>
        <authorList>
            <person name="Ruckert C."/>
            <person name="Albersmeier A."/>
            <person name="Winkler A."/>
            <person name="Tauch A."/>
        </authorList>
    </citation>
    <scope>NUCLEOTIDE SEQUENCE [LARGE SCALE GENOMIC DNA]</scope>
    <source>
        <strain evidence="2 3">DSM 44610</strain>
    </source>
</reference>
<protein>
    <submittedName>
        <fullName evidence="2">Type VII secretion integral membrane protein EccD</fullName>
    </submittedName>
</protein>